<dbReference type="PANTHER" id="PTHR41391:SF1">
    <property type="entry name" value="RESTRICTION OF TELOMERE CAPPING PROTEIN 4"/>
    <property type="match status" value="1"/>
</dbReference>
<evidence type="ECO:0000256" key="4">
    <source>
        <dbReference type="ARBA" id="ARBA00009461"/>
    </source>
</evidence>
<feature type="compositionally biased region" description="Basic and acidic residues" evidence="8">
    <location>
        <begin position="105"/>
        <end position="117"/>
    </location>
</feature>
<proteinExistence type="inferred from homology"/>
<name>A0AA38XUU6_9EURO</name>
<gene>
    <name evidence="10" type="ORF">H2204_011723</name>
</gene>
<dbReference type="SMART" id="SM01312">
    <property type="entry name" value="RTC4"/>
    <property type="match status" value="1"/>
</dbReference>
<comment type="similarity">
    <text evidence="4">Belongs to the RTC4 family.</text>
</comment>
<feature type="compositionally biased region" description="Basic and acidic residues" evidence="8">
    <location>
        <begin position="7"/>
        <end position="25"/>
    </location>
</feature>
<evidence type="ECO:0000256" key="3">
    <source>
        <dbReference type="ARBA" id="ARBA00004496"/>
    </source>
</evidence>
<comment type="subcellular location">
    <subcellularLocation>
        <location evidence="3">Cytoplasm</location>
    </subcellularLocation>
    <subcellularLocation>
        <location evidence="2">Nucleus</location>
    </subcellularLocation>
</comment>
<protein>
    <recommendedName>
        <fullName evidence="5">Restriction of telomere capping protein 4</fullName>
    </recommendedName>
</protein>
<keyword evidence="6" id="KW-0963">Cytoplasm</keyword>
<feature type="compositionally biased region" description="Basic and acidic residues" evidence="8">
    <location>
        <begin position="35"/>
        <end position="44"/>
    </location>
</feature>
<dbReference type="AlphaFoldDB" id="A0AA38XUU6"/>
<organism evidence="10 11">
    <name type="scientific">Knufia peltigerae</name>
    <dbReference type="NCBI Taxonomy" id="1002370"/>
    <lineage>
        <taxon>Eukaryota</taxon>
        <taxon>Fungi</taxon>
        <taxon>Dikarya</taxon>
        <taxon>Ascomycota</taxon>
        <taxon>Pezizomycotina</taxon>
        <taxon>Eurotiomycetes</taxon>
        <taxon>Chaetothyriomycetidae</taxon>
        <taxon>Chaetothyriales</taxon>
        <taxon>Trichomeriaceae</taxon>
        <taxon>Knufia</taxon>
    </lineage>
</organism>
<evidence type="ECO:0000256" key="5">
    <source>
        <dbReference type="ARBA" id="ARBA00015162"/>
    </source>
</evidence>
<dbReference type="PANTHER" id="PTHR41391">
    <property type="entry name" value="RESTRICTION OF TELOMERE CAPPING PROTEIN 4"/>
    <property type="match status" value="1"/>
</dbReference>
<evidence type="ECO:0000313" key="10">
    <source>
        <dbReference type="EMBL" id="KAJ9621807.1"/>
    </source>
</evidence>
<keyword evidence="11" id="KW-1185">Reference proteome</keyword>
<feature type="domain" description="Restriction of telomere capping protein 4 C-terminal" evidence="9">
    <location>
        <begin position="186"/>
        <end position="279"/>
    </location>
</feature>
<feature type="region of interest" description="Disordered" evidence="8">
    <location>
        <begin position="286"/>
        <end position="307"/>
    </location>
</feature>
<evidence type="ECO:0000256" key="6">
    <source>
        <dbReference type="ARBA" id="ARBA00022490"/>
    </source>
</evidence>
<dbReference type="InterPro" id="IPR039024">
    <property type="entry name" value="RTC4"/>
</dbReference>
<comment type="function">
    <text evidence="1">May be involved in a process influencing telomere capping.</text>
</comment>
<dbReference type="InterPro" id="IPR028094">
    <property type="entry name" value="RTC4_C"/>
</dbReference>
<feature type="region of interest" description="Disordered" evidence="8">
    <location>
        <begin position="1"/>
        <end position="124"/>
    </location>
</feature>
<dbReference type="GO" id="GO:0005634">
    <property type="term" value="C:nucleus"/>
    <property type="evidence" value="ECO:0007669"/>
    <property type="project" value="UniProtKB-SubCell"/>
</dbReference>
<evidence type="ECO:0000256" key="8">
    <source>
        <dbReference type="SAM" id="MobiDB-lite"/>
    </source>
</evidence>
<feature type="compositionally biased region" description="Polar residues" evidence="8">
    <location>
        <begin position="45"/>
        <end position="65"/>
    </location>
</feature>
<dbReference type="Pfam" id="PF14474">
    <property type="entry name" value="RTC4"/>
    <property type="match status" value="1"/>
</dbReference>
<accession>A0AA38XUU6</accession>
<evidence type="ECO:0000313" key="11">
    <source>
        <dbReference type="Proteomes" id="UP001172681"/>
    </source>
</evidence>
<dbReference type="EMBL" id="JAPDRN010000112">
    <property type="protein sequence ID" value="KAJ9621807.1"/>
    <property type="molecule type" value="Genomic_DNA"/>
</dbReference>
<dbReference type="Proteomes" id="UP001172681">
    <property type="component" value="Unassembled WGS sequence"/>
</dbReference>
<evidence type="ECO:0000259" key="9">
    <source>
        <dbReference type="SMART" id="SM01312"/>
    </source>
</evidence>
<feature type="compositionally biased region" description="Acidic residues" evidence="8">
    <location>
        <begin position="80"/>
        <end position="96"/>
    </location>
</feature>
<keyword evidence="7" id="KW-0539">Nucleus</keyword>
<dbReference type="GO" id="GO:0005737">
    <property type="term" value="C:cytoplasm"/>
    <property type="evidence" value="ECO:0007669"/>
    <property type="project" value="UniProtKB-SubCell"/>
</dbReference>
<evidence type="ECO:0000256" key="1">
    <source>
        <dbReference type="ARBA" id="ARBA00002738"/>
    </source>
</evidence>
<evidence type="ECO:0000256" key="2">
    <source>
        <dbReference type="ARBA" id="ARBA00004123"/>
    </source>
</evidence>
<sequence>MGPRNPSRSDKMRSDDKGSRTDPRAKLTGSKSRRKYDGDTKDTAKNQNSHKTTKGSKPSPNVTAKSSKHSQGKSGRINESESEIEVESGSDIDTSTDDLSKTLARKADAGHKDKKITADPAEASMESQEVMQALWGKRGYPQINWERVPSRVRELKSWLETCLTAQSVPPFRERYVHQLFLPRRGILNDPLLATSYGGYYGPRGENQVIEELIFLLREAMTNAKEEDDIIHRNPVQYYRHVLVPATIHRFIQEDMGQNAEDALTTMEESTDLGHYFNEDCDVLEMPDNASNESASQTATNELLRDTN</sequence>
<feature type="compositionally biased region" description="Polar residues" evidence="8">
    <location>
        <begin position="288"/>
        <end position="300"/>
    </location>
</feature>
<reference evidence="10" key="1">
    <citation type="submission" date="2022-10" db="EMBL/GenBank/DDBJ databases">
        <title>Culturing micro-colonial fungi from biological soil crusts in the Mojave desert and describing Neophaeococcomyces mojavensis, and introducing the new genera and species Taxawa tesnikishii.</title>
        <authorList>
            <person name="Kurbessoian T."/>
            <person name="Stajich J.E."/>
        </authorList>
    </citation>
    <scope>NUCLEOTIDE SEQUENCE</scope>
    <source>
        <strain evidence="10">TK_35</strain>
    </source>
</reference>
<evidence type="ECO:0000256" key="7">
    <source>
        <dbReference type="ARBA" id="ARBA00023242"/>
    </source>
</evidence>
<comment type="caution">
    <text evidence="10">The sequence shown here is derived from an EMBL/GenBank/DDBJ whole genome shotgun (WGS) entry which is preliminary data.</text>
</comment>